<evidence type="ECO:0000313" key="1">
    <source>
        <dbReference type="EMBL" id="QAA83262.1"/>
    </source>
</evidence>
<accession>A0A410G7M4</accession>
<dbReference type="KEGG" id="aev:EI546_13285"/>
<name>A0A410G7M4_9FLAO</name>
<proteinExistence type="predicted"/>
<keyword evidence="2" id="KW-1185">Reference proteome</keyword>
<dbReference type="Proteomes" id="UP000285517">
    <property type="component" value="Chromosome"/>
</dbReference>
<sequence>MGLHSGGWKLEAGSWRLETGGWRLEAGGWRLEMNIYLTTYFCFLFIKSA</sequence>
<keyword evidence="1" id="KW-0808">Transferase</keyword>
<dbReference type="GO" id="GO:0016740">
    <property type="term" value="F:transferase activity"/>
    <property type="evidence" value="ECO:0007669"/>
    <property type="project" value="UniProtKB-KW"/>
</dbReference>
<gene>
    <name evidence="1" type="ORF">EI546_13285</name>
</gene>
<dbReference type="AlphaFoldDB" id="A0A410G7M4"/>
<evidence type="ECO:0000313" key="2">
    <source>
        <dbReference type="Proteomes" id="UP000285517"/>
    </source>
</evidence>
<reference evidence="1 2" key="1">
    <citation type="submission" date="2019-01" db="EMBL/GenBank/DDBJ databases">
        <title>Complete genome sequencing of Aequorivita sp. H23M31.</title>
        <authorList>
            <person name="Bae J.-W."/>
        </authorList>
    </citation>
    <scope>NUCLEOTIDE SEQUENCE [LARGE SCALE GENOMIC DNA]</scope>
    <source>
        <strain evidence="1 2">H23M31</strain>
    </source>
</reference>
<organism evidence="1 2">
    <name type="scientific">Aequorivita ciconiae</name>
    <dbReference type="NCBI Taxonomy" id="2494375"/>
    <lineage>
        <taxon>Bacteria</taxon>
        <taxon>Pseudomonadati</taxon>
        <taxon>Bacteroidota</taxon>
        <taxon>Flavobacteriia</taxon>
        <taxon>Flavobacteriales</taxon>
        <taxon>Flavobacteriaceae</taxon>
        <taxon>Aequorivita</taxon>
    </lineage>
</organism>
<protein>
    <submittedName>
        <fullName evidence="1">Phosphotransferase</fullName>
    </submittedName>
</protein>
<dbReference type="EMBL" id="CP034951">
    <property type="protein sequence ID" value="QAA83262.1"/>
    <property type="molecule type" value="Genomic_DNA"/>
</dbReference>